<proteinExistence type="predicted"/>
<accession>A0A4Q7L9B1</accession>
<feature type="region of interest" description="Disordered" evidence="1">
    <location>
        <begin position="327"/>
        <end position="348"/>
    </location>
</feature>
<evidence type="ECO:0000313" key="4">
    <source>
        <dbReference type="EMBL" id="RZS45022.1"/>
    </source>
</evidence>
<dbReference type="Pfam" id="PF21390">
    <property type="entry name" value="Irp3-like_C"/>
    <property type="match status" value="1"/>
</dbReference>
<dbReference type="EMBL" id="SGWQ01000001">
    <property type="protein sequence ID" value="RZS45022.1"/>
    <property type="molecule type" value="Genomic_DNA"/>
</dbReference>
<sequence>MTRVVVCGTGFGRIYLKGVRRSGMELAGVLATGSARSVEVARRYDVPLYTSVADLPSDVDIACVVVRSGLLGGQGTALAEELLARGVHVLQEQPVHADEVAGCLRAARRAGVLYRVNAFHPHLPVVQRFLAAARTLASLREVSFVDAACAVSVSYPLVDLLGRALGGLRPWSFTASAGSPFSVVTGTIGGVPLTARVQNQLHPDDPDNHAHLLHRMAIGTDGGVLTLADTHGPVLWTPRLHVPRVDGDLVLDGDAIGADGDLASTTVLAPAPATFAELLDREWPDAVAHALTELTAQIGRPGAESRRVEQYQLSVCTAWADLTRELGPPEVVRPAPPKPLPANELEIA</sequence>
<dbReference type="Proteomes" id="UP000294257">
    <property type="component" value="Unassembled WGS sequence"/>
</dbReference>
<protein>
    <submittedName>
        <fullName evidence="4">Thiazolinyl imide reductase</fullName>
    </submittedName>
</protein>
<evidence type="ECO:0000259" key="3">
    <source>
        <dbReference type="Pfam" id="PF21390"/>
    </source>
</evidence>
<dbReference type="PANTHER" id="PTHR43377">
    <property type="entry name" value="BILIVERDIN REDUCTASE A"/>
    <property type="match status" value="1"/>
</dbReference>
<evidence type="ECO:0000313" key="5">
    <source>
        <dbReference type="Proteomes" id="UP000294257"/>
    </source>
</evidence>
<feature type="domain" description="Gfo/Idh/MocA-like oxidoreductase N-terminal" evidence="2">
    <location>
        <begin position="3"/>
        <end position="117"/>
    </location>
</feature>
<name>A0A4Q7L9B1_9PSEU</name>
<dbReference type="InterPro" id="IPR036291">
    <property type="entry name" value="NAD(P)-bd_dom_sf"/>
</dbReference>
<dbReference type="InterPro" id="IPR051450">
    <property type="entry name" value="Gfo/Idh/MocA_Oxidoreductases"/>
</dbReference>
<dbReference type="RefSeq" id="WP_130342621.1">
    <property type="nucleotide sequence ID" value="NZ_SGWQ01000001.1"/>
</dbReference>
<dbReference type="InterPro" id="IPR010091">
    <property type="entry name" value="Thiazolinyl_imide_reductase"/>
</dbReference>
<dbReference type="SUPFAM" id="SSF51735">
    <property type="entry name" value="NAD(P)-binding Rossmann-fold domains"/>
    <property type="match status" value="1"/>
</dbReference>
<reference evidence="4 5" key="1">
    <citation type="submission" date="2019-02" db="EMBL/GenBank/DDBJ databases">
        <title>Genomic Encyclopedia of Type Strains, Phase IV (KMG-IV): sequencing the most valuable type-strain genomes for metagenomic binning, comparative biology and taxonomic classification.</title>
        <authorList>
            <person name="Goeker M."/>
        </authorList>
    </citation>
    <scope>NUCLEOTIDE SEQUENCE [LARGE SCALE GENOMIC DNA]</scope>
    <source>
        <strain evidence="4 5">DSM 101727</strain>
    </source>
</reference>
<dbReference type="AlphaFoldDB" id="A0A4Q7L9B1"/>
<dbReference type="PANTHER" id="PTHR43377:SF1">
    <property type="entry name" value="BILIVERDIN REDUCTASE A"/>
    <property type="match status" value="1"/>
</dbReference>
<dbReference type="InterPro" id="IPR048655">
    <property type="entry name" value="Irp3-like_C"/>
</dbReference>
<dbReference type="Pfam" id="PF01408">
    <property type="entry name" value="GFO_IDH_MocA"/>
    <property type="match status" value="1"/>
</dbReference>
<organism evidence="4 5">
    <name type="scientific">Herbihabitans rhizosphaerae</name>
    <dbReference type="NCBI Taxonomy" id="1872711"/>
    <lineage>
        <taxon>Bacteria</taxon>
        <taxon>Bacillati</taxon>
        <taxon>Actinomycetota</taxon>
        <taxon>Actinomycetes</taxon>
        <taxon>Pseudonocardiales</taxon>
        <taxon>Pseudonocardiaceae</taxon>
        <taxon>Herbihabitans</taxon>
    </lineage>
</organism>
<dbReference type="Gene3D" id="3.30.360.10">
    <property type="entry name" value="Dihydrodipicolinate Reductase, domain 2"/>
    <property type="match status" value="1"/>
</dbReference>
<keyword evidence="5" id="KW-1185">Reference proteome</keyword>
<comment type="caution">
    <text evidence="4">The sequence shown here is derived from an EMBL/GenBank/DDBJ whole genome shotgun (WGS) entry which is preliminary data.</text>
</comment>
<dbReference type="NCBIfam" id="TIGR01761">
    <property type="entry name" value="thiaz-red"/>
    <property type="match status" value="1"/>
</dbReference>
<dbReference type="Gene3D" id="3.40.50.720">
    <property type="entry name" value="NAD(P)-binding Rossmann-like Domain"/>
    <property type="match status" value="1"/>
</dbReference>
<evidence type="ECO:0000259" key="2">
    <source>
        <dbReference type="Pfam" id="PF01408"/>
    </source>
</evidence>
<feature type="domain" description="Thiazolinyl imine reductase-like C-terminal" evidence="3">
    <location>
        <begin position="143"/>
        <end position="237"/>
    </location>
</feature>
<dbReference type="InterPro" id="IPR000683">
    <property type="entry name" value="Gfo/Idh/MocA-like_OxRdtase_N"/>
</dbReference>
<dbReference type="GO" id="GO:0000166">
    <property type="term" value="F:nucleotide binding"/>
    <property type="evidence" value="ECO:0007669"/>
    <property type="project" value="InterPro"/>
</dbReference>
<evidence type="ECO:0000256" key="1">
    <source>
        <dbReference type="SAM" id="MobiDB-lite"/>
    </source>
</evidence>
<gene>
    <name evidence="4" type="ORF">EV193_101906</name>
</gene>
<dbReference type="OrthoDB" id="9760689at2"/>